<dbReference type="GeneID" id="92040498"/>
<accession>A0ABR1WYD1</accession>
<proteinExistence type="predicted"/>
<protein>
    <submittedName>
        <fullName evidence="2">Uncharacterized protein</fullName>
    </submittedName>
</protein>
<organism evidence="2 3">
    <name type="scientific">Apiospora hydei</name>
    <dbReference type="NCBI Taxonomy" id="1337664"/>
    <lineage>
        <taxon>Eukaryota</taxon>
        <taxon>Fungi</taxon>
        <taxon>Dikarya</taxon>
        <taxon>Ascomycota</taxon>
        <taxon>Pezizomycotina</taxon>
        <taxon>Sordariomycetes</taxon>
        <taxon>Xylariomycetidae</taxon>
        <taxon>Amphisphaeriales</taxon>
        <taxon>Apiosporaceae</taxon>
        <taxon>Apiospora</taxon>
    </lineage>
</organism>
<feature type="region of interest" description="Disordered" evidence="1">
    <location>
        <begin position="56"/>
        <end position="78"/>
    </location>
</feature>
<evidence type="ECO:0000256" key="1">
    <source>
        <dbReference type="SAM" id="MobiDB-lite"/>
    </source>
</evidence>
<reference evidence="2 3" key="1">
    <citation type="submission" date="2023-01" db="EMBL/GenBank/DDBJ databases">
        <title>Analysis of 21 Apiospora genomes using comparative genomics revels a genus with tremendous synthesis potential of carbohydrate active enzymes and secondary metabolites.</title>
        <authorList>
            <person name="Sorensen T."/>
        </authorList>
    </citation>
    <scope>NUCLEOTIDE SEQUENCE [LARGE SCALE GENOMIC DNA]</scope>
    <source>
        <strain evidence="2 3">CBS 114990</strain>
    </source>
</reference>
<dbReference type="RefSeq" id="XP_066671056.1">
    <property type="nucleotide sequence ID" value="XM_066807438.1"/>
</dbReference>
<dbReference type="EMBL" id="JAQQWN010000004">
    <property type="protein sequence ID" value="KAK8088162.1"/>
    <property type="molecule type" value="Genomic_DNA"/>
</dbReference>
<keyword evidence="3" id="KW-1185">Reference proteome</keyword>
<dbReference type="Proteomes" id="UP001433268">
    <property type="component" value="Unassembled WGS sequence"/>
</dbReference>
<feature type="compositionally biased region" description="Low complexity" evidence="1">
    <location>
        <begin position="66"/>
        <end position="78"/>
    </location>
</feature>
<evidence type="ECO:0000313" key="3">
    <source>
        <dbReference type="Proteomes" id="UP001433268"/>
    </source>
</evidence>
<gene>
    <name evidence="2" type="ORF">PG997_003123</name>
</gene>
<name>A0ABR1WYD1_9PEZI</name>
<evidence type="ECO:0000313" key="2">
    <source>
        <dbReference type="EMBL" id="KAK8088162.1"/>
    </source>
</evidence>
<sequence length="123" mass="13644">MVSLARPRAKRPLMLGLGQEPDGLVLLIATSRHPSSLPAPVQLRHGQLIRGIRELAGPPLRPGVRPTPSQGSRQSRPPRRLLLLLLCCRRRSRRAFQSPSSFVWADEELASSPSPHQQYCCAQ</sequence>
<comment type="caution">
    <text evidence="2">The sequence shown here is derived from an EMBL/GenBank/DDBJ whole genome shotgun (WGS) entry which is preliminary data.</text>
</comment>